<comment type="caution">
    <text evidence="2">The sequence shown here is derived from an EMBL/GenBank/DDBJ whole genome shotgun (WGS) entry which is preliminary data.</text>
</comment>
<organism evidence="2 3">
    <name type="scientific">Paralvinella palmiformis</name>
    <dbReference type="NCBI Taxonomy" id="53620"/>
    <lineage>
        <taxon>Eukaryota</taxon>
        <taxon>Metazoa</taxon>
        <taxon>Spiralia</taxon>
        <taxon>Lophotrochozoa</taxon>
        <taxon>Annelida</taxon>
        <taxon>Polychaeta</taxon>
        <taxon>Sedentaria</taxon>
        <taxon>Canalipalpata</taxon>
        <taxon>Terebellida</taxon>
        <taxon>Terebelliformia</taxon>
        <taxon>Alvinellidae</taxon>
        <taxon>Paralvinella</taxon>
    </lineage>
</organism>
<feature type="compositionally biased region" description="Polar residues" evidence="1">
    <location>
        <begin position="165"/>
        <end position="174"/>
    </location>
</feature>
<reference evidence="2" key="1">
    <citation type="journal article" date="2023" name="Mol. Biol. Evol.">
        <title>Third-Generation Sequencing Reveals the Adaptive Role of the Epigenome in Three Deep-Sea Polychaetes.</title>
        <authorList>
            <person name="Perez M."/>
            <person name="Aroh O."/>
            <person name="Sun Y."/>
            <person name="Lan Y."/>
            <person name="Juniper S.K."/>
            <person name="Young C.R."/>
            <person name="Angers B."/>
            <person name="Qian P.Y."/>
        </authorList>
    </citation>
    <scope>NUCLEOTIDE SEQUENCE</scope>
    <source>
        <strain evidence="2">P08H-3</strain>
    </source>
</reference>
<keyword evidence="3" id="KW-1185">Reference proteome</keyword>
<feature type="region of interest" description="Disordered" evidence="1">
    <location>
        <begin position="516"/>
        <end position="555"/>
    </location>
</feature>
<feature type="compositionally biased region" description="Polar residues" evidence="1">
    <location>
        <begin position="58"/>
        <end position="81"/>
    </location>
</feature>
<dbReference type="AlphaFoldDB" id="A0AAD9IZ95"/>
<feature type="compositionally biased region" description="Low complexity" evidence="1">
    <location>
        <begin position="640"/>
        <end position="665"/>
    </location>
</feature>
<dbReference type="Proteomes" id="UP001208570">
    <property type="component" value="Unassembled WGS sequence"/>
</dbReference>
<dbReference type="EMBL" id="JAODUP010000818">
    <property type="protein sequence ID" value="KAK2143716.1"/>
    <property type="molecule type" value="Genomic_DNA"/>
</dbReference>
<feature type="region of interest" description="Disordered" evidence="1">
    <location>
        <begin position="161"/>
        <end position="182"/>
    </location>
</feature>
<feature type="compositionally biased region" description="Acidic residues" evidence="1">
    <location>
        <begin position="689"/>
        <end position="700"/>
    </location>
</feature>
<feature type="region of interest" description="Disordered" evidence="1">
    <location>
        <begin position="135"/>
        <end position="154"/>
    </location>
</feature>
<sequence>MHFFSHRTSRRDSSSSESSIHGSLASLHSDGSLRESTPSYHESLLTPPRSPTDRQKLRSVNNRPRSWYDAQQLQGLGHISSESPTGFPFAASSYENLDKEGSTEKVLPRSSTIASLGAPKKDTLSHLVHARSFAGHEGRDSISPKPTSGSSPFLVAKHYPGGKSVSWQPPSSRTVDSEAGRAKFTSDSNVRRFFPEGAVLQTHRSRESPIMKIASAESDGSSVTSVPAVTSTRTFSTETQDLSMPTHRPVWDKATRDGSFDSSISEPVTLLQVNQREGEYVQHAPCKARPFGNRSQTIELSQIQQSRQGSSKKSRDKLLNKASISPSSVKEQVRKFDTRPDVVCPPCGVPVMPSGGRVSAEVAHYPVPSYKSATMPAKLFDVGDMDRRPSLPEQGERNVRYREQRLKELSALPSTVTSLPKRSQSIDVMGKNLSLFRSEAPSIGQDDMLIPTKTGSPRLMVSSQSSVTSSVSAMISKPDSIPLDVAKSVLSIHKPSSLPAVTEASVSSSFVQTENGVSSSDMMTKTKSSDAASVQPMSPPPMLITSRSSSPETKSIDVAQLSDEVTSSSKAVTADSDQSAFRPFVKGDDHQILASSEDVGHLSVSGSSGVSAKTGSFAAVQSATIDKQSAVSARKSPLLSVKSPTHSSVVSTSHSSRGSSSTSPRHSPRPLELWATKQSSPIREYHDPSDDDDDDGNDGEESGKSEKIKRGISQESIQSAMAVLDDAIAMLNSVAMDRSTGTVTAARTAAAAIVTAAAGMTAAGRSDTGIDLSRSGLLKYSSQATGSKTLVTGHFASMPLPSGHSGVEASLMPVSTISPSAVSPLAHGDLYQAVTQLASSVHTVMSSSQAVSSLSPGTAGMPNLIMSLPAGSAVTDTAAIEPSPRKETDNDRCGVSSNHSTAINIQTTDQPIVHADTSPLDQILASIQQEEDKLCASALKMKQPEGSTTLTRKKQETVTKFKDRPFDRDKPLEEIEARRKMLIQDDSFNRSDSEPDISSMPLPRDSVILRHRYHIKEDESSSSDSSSPATPRLSPRVMRRHKKPGSDSSTVADVKKKKLLNIPGKHK</sequence>
<feature type="compositionally biased region" description="Low complexity" evidence="1">
    <location>
        <begin position="221"/>
        <end position="234"/>
    </location>
</feature>
<accession>A0AAD9IZ95</accession>
<proteinExistence type="predicted"/>
<evidence type="ECO:0000256" key="1">
    <source>
        <dbReference type="SAM" id="MobiDB-lite"/>
    </source>
</evidence>
<name>A0AAD9IZ95_9ANNE</name>
<feature type="region of interest" description="Disordered" evidence="1">
    <location>
        <begin position="1"/>
        <end position="81"/>
    </location>
</feature>
<feature type="compositionally biased region" description="Basic residues" evidence="1">
    <location>
        <begin position="1055"/>
        <end position="1067"/>
    </location>
</feature>
<evidence type="ECO:0000313" key="3">
    <source>
        <dbReference type="Proteomes" id="UP001208570"/>
    </source>
</evidence>
<feature type="compositionally biased region" description="Basic and acidic residues" evidence="1">
    <location>
        <begin position="983"/>
        <end position="993"/>
    </location>
</feature>
<protein>
    <submittedName>
        <fullName evidence="2">Uncharacterized protein</fullName>
    </submittedName>
</protein>
<feature type="region of interest" description="Disordered" evidence="1">
    <location>
        <begin position="301"/>
        <end position="334"/>
    </location>
</feature>
<feature type="compositionally biased region" description="Low complexity" evidence="1">
    <location>
        <begin position="518"/>
        <end position="530"/>
    </location>
</feature>
<feature type="region of interest" description="Disordered" evidence="1">
    <location>
        <begin position="625"/>
        <end position="713"/>
    </location>
</feature>
<evidence type="ECO:0000313" key="2">
    <source>
        <dbReference type="EMBL" id="KAK2143716.1"/>
    </source>
</evidence>
<feature type="region of interest" description="Disordered" evidence="1">
    <location>
        <begin position="983"/>
        <end position="1067"/>
    </location>
</feature>
<feature type="region of interest" description="Disordered" evidence="1">
    <location>
        <begin position="215"/>
        <end position="249"/>
    </location>
</feature>
<gene>
    <name evidence="2" type="ORF">LSH36_818g00048</name>
</gene>
<feature type="compositionally biased region" description="Low complexity" evidence="1">
    <location>
        <begin position="15"/>
        <end position="26"/>
    </location>
</feature>